<keyword evidence="2" id="KW-1185">Reference proteome</keyword>
<dbReference type="PIR" id="A82417">
    <property type="entry name" value="A82417"/>
</dbReference>
<accession>Q9KLE9</accession>
<dbReference type="KEGG" id="vch:VC_A0797"/>
<dbReference type="DNASU" id="2612598"/>
<reference evidence="1 2" key="1">
    <citation type="journal article" date="2000" name="Nature">
        <title>DNA sequence of both chromosomes of the cholera pathogen Vibrio cholerae.</title>
        <authorList>
            <person name="Heidelberg J.F."/>
            <person name="Eisen J.A."/>
            <person name="Nelson W.C."/>
            <person name="Clayton R.A."/>
            <person name="Gwinn M.L."/>
            <person name="Dodson R.J."/>
            <person name="Haft D.H."/>
            <person name="Hickey E.K."/>
            <person name="Peterson J.D."/>
            <person name="Umayam L.A."/>
            <person name="Gill S.R."/>
            <person name="Nelson K.E."/>
            <person name="Read T.D."/>
            <person name="Tettelin H."/>
            <person name="Richardson D."/>
            <person name="Ermolaeva M.D."/>
            <person name="Vamathevan J."/>
            <person name="Bass S."/>
            <person name="Qin H."/>
            <person name="Dragoi I."/>
            <person name="Sellers P."/>
            <person name="McDonald L."/>
            <person name="Utterback T."/>
            <person name="Fleishmann R.D."/>
            <person name="Nierman W.C."/>
            <person name="White O."/>
            <person name="Salzberg S.L."/>
            <person name="Smith H.O."/>
            <person name="Colwell R.R."/>
            <person name="Mekalanos J.J."/>
            <person name="Venter J.C."/>
            <person name="Fraser C.M."/>
        </authorList>
    </citation>
    <scope>NUCLEOTIDE SEQUENCE [LARGE SCALE GENOMIC DNA]</scope>
    <source>
        <strain evidence="2">ATCC 39315 / El Tor Inaba N16961</strain>
    </source>
</reference>
<dbReference type="HOGENOM" id="CLU_2290491_0_0_6"/>
<evidence type="ECO:0000313" key="1">
    <source>
        <dbReference type="EMBL" id="AAF96695.1"/>
    </source>
</evidence>
<gene>
    <name evidence="1" type="ordered locus">VC_A0797</name>
</gene>
<protein>
    <submittedName>
        <fullName evidence="1">Uncharacterized protein</fullName>
    </submittedName>
</protein>
<sequence length="101" mass="11090">MTSFDSGVDKAMCEIRFSRQHGLNAGQSVGVKATFRAVKFLFVGRNKEFIVLAERAAVDGFFCNGFFDKSVIHSFILSSKKGVLLSAVGDARLVISFYICL</sequence>
<proteinExistence type="predicted"/>
<dbReference type="Proteomes" id="UP000000584">
    <property type="component" value="Chromosome II"/>
</dbReference>
<dbReference type="EMBL" id="AE003853">
    <property type="protein sequence ID" value="AAF96695.1"/>
    <property type="molecule type" value="Genomic_DNA"/>
</dbReference>
<dbReference type="AlphaFoldDB" id="Q9KLE9"/>
<name>Q9KLE9_VIBCH</name>
<evidence type="ECO:0000313" key="2">
    <source>
        <dbReference type="Proteomes" id="UP000000584"/>
    </source>
</evidence>
<organism evidence="1 2">
    <name type="scientific">Vibrio cholerae serotype O1 (strain ATCC 39315 / El Tor Inaba N16961)</name>
    <dbReference type="NCBI Taxonomy" id="243277"/>
    <lineage>
        <taxon>Bacteria</taxon>
        <taxon>Pseudomonadati</taxon>
        <taxon>Pseudomonadota</taxon>
        <taxon>Gammaproteobacteria</taxon>
        <taxon>Vibrionales</taxon>
        <taxon>Vibrionaceae</taxon>
        <taxon>Vibrio</taxon>
    </lineage>
</organism>
<dbReference type="EnsemblBacteria" id="AAF96695">
    <property type="protein sequence ID" value="AAF96695"/>
    <property type="gene ID" value="VC_A0797"/>
</dbReference>